<evidence type="ECO:0000313" key="4">
    <source>
        <dbReference type="Proteomes" id="UP001210211"/>
    </source>
</evidence>
<feature type="repeat" description="TPR" evidence="2">
    <location>
        <begin position="374"/>
        <end position="407"/>
    </location>
</feature>
<dbReference type="Gene3D" id="1.25.40.20">
    <property type="entry name" value="Ankyrin repeat-containing domain"/>
    <property type="match status" value="2"/>
</dbReference>
<dbReference type="InterPro" id="IPR011990">
    <property type="entry name" value="TPR-like_helical_dom_sf"/>
</dbReference>
<dbReference type="SUPFAM" id="SSF48452">
    <property type="entry name" value="TPR-like"/>
    <property type="match status" value="1"/>
</dbReference>
<evidence type="ECO:0000256" key="1">
    <source>
        <dbReference type="PROSITE-ProRule" id="PRU00023"/>
    </source>
</evidence>
<proteinExistence type="predicted"/>
<sequence length="447" mass="49206">MVNGGKSDRKTGLKLLKAAQEGNIRAFTEAAKKLGKGKRIAEAIAAVGHREKNGIFGALQIAAVNGRTEICRYLIEELGFDPNLVPDGDTGKTPIFHAIYGGHIDTVRYLLDHGANPNARDRDGFTPLHSAVLEGNAEILDLLLSRGGPIEARNIAGTPLILATCNTDCSCMKVLLRHNADPNQVTSGFFSPLFVAVINDSIECVEALLKAGADVNKIPLLELAFDSAEMLDYLLEAGADPNKPNDYGRFPIEIAAVRCKRKVVEKLYPLTSPIPIVLDWSIDGLFSHVDSPIYHVEEMVQSKKRLERLKRKAECALSRKDYMVSIFLFTYAMLEDPNDASIYANRSVCWLQFGDGTHALADAYKCQHLRPEWPISYLRIGSALNCLKEYDKAFMAFVRGLSLDPTNRDIKKALKQTLEQKANDAQLTGPSIVKSLECLSITKSDST</sequence>
<dbReference type="InterPro" id="IPR036770">
    <property type="entry name" value="Ankyrin_rpt-contain_sf"/>
</dbReference>
<protein>
    <submittedName>
        <fullName evidence="3">Uncharacterized protein</fullName>
    </submittedName>
</protein>
<evidence type="ECO:0000256" key="2">
    <source>
        <dbReference type="PROSITE-ProRule" id="PRU00339"/>
    </source>
</evidence>
<dbReference type="AlphaFoldDB" id="A0AAD5Z4R6"/>
<dbReference type="InterPro" id="IPR019734">
    <property type="entry name" value="TPR_rpt"/>
</dbReference>
<evidence type="ECO:0000313" key="3">
    <source>
        <dbReference type="EMBL" id="KAJ3686875.1"/>
    </source>
</evidence>
<dbReference type="PANTHER" id="PTHR46224">
    <property type="entry name" value="ANKYRIN REPEAT FAMILY PROTEIN"/>
    <property type="match status" value="1"/>
</dbReference>
<dbReference type="Gene3D" id="1.25.40.10">
    <property type="entry name" value="Tetratricopeptide repeat domain"/>
    <property type="match status" value="1"/>
</dbReference>
<dbReference type="PROSITE" id="PS50297">
    <property type="entry name" value="ANK_REP_REGION"/>
    <property type="match status" value="3"/>
</dbReference>
<reference evidence="3 4" key="1">
    <citation type="journal article" date="2022" name="Cell">
        <title>Repeat-based holocentromeres influence genome architecture and karyotype evolution.</title>
        <authorList>
            <person name="Hofstatter P.G."/>
            <person name="Thangavel G."/>
            <person name="Lux T."/>
            <person name="Neumann P."/>
            <person name="Vondrak T."/>
            <person name="Novak P."/>
            <person name="Zhang M."/>
            <person name="Costa L."/>
            <person name="Castellani M."/>
            <person name="Scott A."/>
            <person name="Toegelov H."/>
            <person name="Fuchs J."/>
            <person name="Mata-Sucre Y."/>
            <person name="Dias Y."/>
            <person name="Vanzela A.L.L."/>
            <person name="Huettel B."/>
            <person name="Almeida C.C.S."/>
            <person name="Simkova H."/>
            <person name="Souza G."/>
            <person name="Pedrosa-Harand A."/>
            <person name="Macas J."/>
            <person name="Mayer K.F.X."/>
            <person name="Houben A."/>
            <person name="Marques A."/>
        </authorList>
    </citation>
    <scope>NUCLEOTIDE SEQUENCE [LARGE SCALE GENOMIC DNA]</scope>
    <source>
        <strain evidence="3">RhyTen1mFocal</strain>
    </source>
</reference>
<dbReference type="EMBL" id="JAMRDG010000002">
    <property type="protein sequence ID" value="KAJ3686875.1"/>
    <property type="molecule type" value="Genomic_DNA"/>
</dbReference>
<dbReference type="SMART" id="SM00028">
    <property type="entry name" value="TPR"/>
    <property type="match status" value="3"/>
</dbReference>
<feature type="repeat" description="ANK" evidence="1">
    <location>
        <begin position="90"/>
        <end position="122"/>
    </location>
</feature>
<dbReference type="PANTHER" id="PTHR46224:SF6">
    <property type="entry name" value="ANKYRIN REPEAT FAMILY PROTEIN"/>
    <property type="match status" value="1"/>
</dbReference>
<dbReference type="PROSITE" id="PS50088">
    <property type="entry name" value="ANK_REPEAT"/>
    <property type="match status" value="3"/>
</dbReference>
<dbReference type="InterPro" id="IPR002110">
    <property type="entry name" value="Ankyrin_rpt"/>
</dbReference>
<dbReference type="Pfam" id="PF12796">
    <property type="entry name" value="Ank_2"/>
    <property type="match status" value="2"/>
</dbReference>
<name>A0AAD5Z4R6_9POAL</name>
<dbReference type="PROSITE" id="PS50005">
    <property type="entry name" value="TPR"/>
    <property type="match status" value="1"/>
</dbReference>
<keyword evidence="1" id="KW-0040">ANK repeat</keyword>
<feature type="repeat" description="ANK" evidence="1">
    <location>
        <begin position="123"/>
        <end position="155"/>
    </location>
</feature>
<accession>A0AAD5Z4R6</accession>
<keyword evidence="2" id="KW-0802">TPR repeat</keyword>
<keyword evidence="4" id="KW-1185">Reference proteome</keyword>
<organism evidence="3 4">
    <name type="scientific">Rhynchospora tenuis</name>
    <dbReference type="NCBI Taxonomy" id="198213"/>
    <lineage>
        <taxon>Eukaryota</taxon>
        <taxon>Viridiplantae</taxon>
        <taxon>Streptophyta</taxon>
        <taxon>Embryophyta</taxon>
        <taxon>Tracheophyta</taxon>
        <taxon>Spermatophyta</taxon>
        <taxon>Magnoliopsida</taxon>
        <taxon>Liliopsida</taxon>
        <taxon>Poales</taxon>
        <taxon>Cyperaceae</taxon>
        <taxon>Cyperoideae</taxon>
        <taxon>Rhynchosporeae</taxon>
        <taxon>Rhynchospora</taxon>
    </lineage>
</organism>
<comment type="caution">
    <text evidence="3">The sequence shown here is derived from an EMBL/GenBank/DDBJ whole genome shotgun (WGS) entry which is preliminary data.</text>
</comment>
<feature type="repeat" description="ANK" evidence="1">
    <location>
        <begin position="188"/>
        <end position="216"/>
    </location>
</feature>
<dbReference type="PRINTS" id="PR01415">
    <property type="entry name" value="ANKYRIN"/>
</dbReference>
<dbReference type="Proteomes" id="UP001210211">
    <property type="component" value="Unassembled WGS sequence"/>
</dbReference>
<dbReference type="SUPFAM" id="SSF48403">
    <property type="entry name" value="Ankyrin repeat"/>
    <property type="match status" value="1"/>
</dbReference>
<dbReference type="InterPro" id="IPR051616">
    <property type="entry name" value="Cul2-RING_E3_ligase_SR"/>
</dbReference>
<gene>
    <name evidence="3" type="ORF">LUZ61_016039</name>
</gene>
<dbReference type="SMART" id="SM00248">
    <property type="entry name" value="ANK"/>
    <property type="match status" value="5"/>
</dbReference>